<feature type="non-terminal residue" evidence="1">
    <location>
        <position position="82"/>
    </location>
</feature>
<evidence type="ECO:0000313" key="2">
    <source>
        <dbReference type="Proteomes" id="UP000054097"/>
    </source>
</evidence>
<dbReference type="AlphaFoldDB" id="A0A0C3ATT2"/>
<reference evidence="2" key="2">
    <citation type="submission" date="2015-01" db="EMBL/GenBank/DDBJ databases">
        <title>Evolutionary Origins and Diversification of the Mycorrhizal Mutualists.</title>
        <authorList>
            <consortium name="DOE Joint Genome Institute"/>
            <consortium name="Mycorrhizal Genomics Consortium"/>
            <person name="Kohler A."/>
            <person name="Kuo A."/>
            <person name="Nagy L.G."/>
            <person name="Floudas D."/>
            <person name="Copeland A."/>
            <person name="Barry K.W."/>
            <person name="Cichocki N."/>
            <person name="Veneault-Fourrey C."/>
            <person name="LaButti K."/>
            <person name="Lindquist E.A."/>
            <person name="Lipzen A."/>
            <person name="Lundell T."/>
            <person name="Morin E."/>
            <person name="Murat C."/>
            <person name="Riley R."/>
            <person name="Ohm R."/>
            <person name="Sun H."/>
            <person name="Tunlid A."/>
            <person name="Henrissat B."/>
            <person name="Grigoriev I.V."/>
            <person name="Hibbett D.S."/>
            <person name="Martin F."/>
        </authorList>
    </citation>
    <scope>NUCLEOTIDE SEQUENCE [LARGE SCALE GENOMIC DNA]</scope>
    <source>
        <strain evidence="2">MAFF 305830</strain>
    </source>
</reference>
<sequence>RIHSHEIGGIKDGIGGSRGITMMTGSISPCPSASTNVAQRRYRPSSARNEYSNLLLFHHPYPRSPHNSQGRFPFLFSHHAAH</sequence>
<accession>A0A0C3ATT2</accession>
<gene>
    <name evidence="1" type="ORF">M408DRAFT_332805</name>
</gene>
<feature type="non-terminal residue" evidence="1">
    <location>
        <position position="1"/>
    </location>
</feature>
<organism evidence="1 2">
    <name type="scientific">Serendipita vermifera MAFF 305830</name>
    <dbReference type="NCBI Taxonomy" id="933852"/>
    <lineage>
        <taxon>Eukaryota</taxon>
        <taxon>Fungi</taxon>
        <taxon>Dikarya</taxon>
        <taxon>Basidiomycota</taxon>
        <taxon>Agaricomycotina</taxon>
        <taxon>Agaricomycetes</taxon>
        <taxon>Sebacinales</taxon>
        <taxon>Serendipitaceae</taxon>
        <taxon>Serendipita</taxon>
    </lineage>
</organism>
<evidence type="ECO:0000313" key="1">
    <source>
        <dbReference type="EMBL" id="KIM22666.1"/>
    </source>
</evidence>
<name>A0A0C3ATT2_SERVB</name>
<protein>
    <submittedName>
        <fullName evidence="1">Uncharacterized protein</fullName>
    </submittedName>
</protein>
<dbReference type="HOGENOM" id="CLU_2564797_0_0_1"/>
<dbReference type="EMBL" id="KN824350">
    <property type="protein sequence ID" value="KIM22666.1"/>
    <property type="molecule type" value="Genomic_DNA"/>
</dbReference>
<proteinExistence type="predicted"/>
<dbReference type="Proteomes" id="UP000054097">
    <property type="component" value="Unassembled WGS sequence"/>
</dbReference>
<keyword evidence="2" id="KW-1185">Reference proteome</keyword>
<reference evidence="1 2" key="1">
    <citation type="submission" date="2014-04" db="EMBL/GenBank/DDBJ databases">
        <authorList>
            <consortium name="DOE Joint Genome Institute"/>
            <person name="Kuo A."/>
            <person name="Zuccaro A."/>
            <person name="Kohler A."/>
            <person name="Nagy L.G."/>
            <person name="Floudas D."/>
            <person name="Copeland A."/>
            <person name="Barry K.W."/>
            <person name="Cichocki N."/>
            <person name="Veneault-Fourrey C."/>
            <person name="LaButti K."/>
            <person name="Lindquist E.A."/>
            <person name="Lipzen A."/>
            <person name="Lundell T."/>
            <person name="Morin E."/>
            <person name="Murat C."/>
            <person name="Sun H."/>
            <person name="Tunlid A."/>
            <person name="Henrissat B."/>
            <person name="Grigoriev I.V."/>
            <person name="Hibbett D.S."/>
            <person name="Martin F."/>
            <person name="Nordberg H.P."/>
            <person name="Cantor M.N."/>
            <person name="Hua S.X."/>
        </authorList>
    </citation>
    <scope>NUCLEOTIDE SEQUENCE [LARGE SCALE GENOMIC DNA]</scope>
    <source>
        <strain evidence="1 2">MAFF 305830</strain>
    </source>
</reference>